<feature type="region of interest" description="Disordered" evidence="1">
    <location>
        <begin position="216"/>
        <end position="301"/>
    </location>
</feature>
<feature type="domain" description="FHA" evidence="2">
    <location>
        <begin position="30"/>
        <end position="80"/>
    </location>
</feature>
<comment type="caution">
    <text evidence="3">The sequence shown here is derived from an EMBL/GenBank/DDBJ whole genome shotgun (WGS) entry which is preliminary data.</text>
</comment>
<dbReference type="InterPro" id="IPR008984">
    <property type="entry name" value="SMAD_FHA_dom_sf"/>
</dbReference>
<proteinExistence type="predicted"/>
<gene>
    <name evidence="3" type="ORF">VIBC2010_16929</name>
</gene>
<sequence>MRSIQLVLQISKHPEEYTGPKQIEMPESGGSIGRAAGCTFPLNDHNRFISGTHCLISVYGDAFYISDVSTNGTLINGNKVLKNQPITLCDGDIVMLGQYELLVVLESTNITQDIAADIAPERISNDPLSNLEEVTVSESEHHGALEELFMETKSEEVSQHDPVAHLNFSMSSDEDHLIRDKESEIPKQPAKIDSTRQVSDDSFSVHSEFDLPNLIPEDWMGGKSKSPQSLSHQADSLVQDQTPSFKKQPEPSLTQAQQPKIHQQAESSPVREPVNQKWEEVTQPFTPSSQQTQKSEETPTPKVDVVIPEAAVSQAVETNSELSRAFYEGLGINDPQLIRNEAKLFKQMGTCLRLCIDNLQKDLKQAEEMKGEQNLDESALNLTELMLTLSSQNLLSPNELIEQMLDELNDHQVVMNRAINDVIVEHSKVNDPSSFALIHEQKSFFSNKSRLWGDYVEFYRNNRRQLNENSLNAMIKQNYTKATKGNHA</sequence>
<dbReference type="EMBL" id="AEIU01000112">
    <property type="protein sequence ID" value="EFP94852.1"/>
    <property type="molecule type" value="Genomic_DNA"/>
</dbReference>
<dbReference type="STRING" id="796620.VIBC2010_16929"/>
<dbReference type="PROSITE" id="PS50006">
    <property type="entry name" value="FHA_DOMAIN"/>
    <property type="match status" value="1"/>
</dbReference>
<feature type="compositionally biased region" description="Low complexity" evidence="1">
    <location>
        <begin position="282"/>
        <end position="293"/>
    </location>
</feature>
<reference evidence="3 4" key="1">
    <citation type="journal article" date="2012" name="Int. J. Syst. Evol. Microbiol.">
        <title>Vibrio caribbeanicus sp. nov., isolated from the marine sponge Scleritoderma cyanea.</title>
        <authorList>
            <person name="Hoffmann M."/>
            <person name="Monday S.R."/>
            <person name="Allard M.W."/>
            <person name="Strain E.A."/>
            <person name="Whittaker P."/>
            <person name="Naum M."/>
            <person name="McCarthy P.J."/>
            <person name="Lopez J.V."/>
            <person name="Fischer M."/>
            <person name="Brown E.W."/>
        </authorList>
    </citation>
    <scope>NUCLEOTIDE SEQUENCE [LARGE SCALE GENOMIC DNA]</scope>
    <source>
        <strain evidence="3 4">ATCC BAA-2122</strain>
    </source>
</reference>
<accession>E3BQ47</accession>
<feature type="region of interest" description="Disordered" evidence="1">
    <location>
        <begin position="183"/>
        <end position="203"/>
    </location>
</feature>
<dbReference type="eggNOG" id="COG3456">
    <property type="taxonomic scope" value="Bacteria"/>
</dbReference>
<dbReference type="CDD" id="cd00060">
    <property type="entry name" value="FHA"/>
    <property type="match status" value="1"/>
</dbReference>
<protein>
    <recommendedName>
        <fullName evidence="2">FHA domain-containing protein</fullName>
    </recommendedName>
</protein>
<dbReference type="RefSeq" id="WP_009603310.1">
    <property type="nucleotide sequence ID" value="NZ_AEIU01000112.1"/>
</dbReference>
<organism evidence="3 4">
    <name type="scientific">Vibrio caribbeanicus ATCC BAA-2122</name>
    <dbReference type="NCBI Taxonomy" id="796620"/>
    <lineage>
        <taxon>Bacteria</taxon>
        <taxon>Pseudomonadati</taxon>
        <taxon>Pseudomonadota</taxon>
        <taxon>Gammaproteobacteria</taxon>
        <taxon>Vibrionales</taxon>
        <taxon>Vibrionaceae</taxon>
        <taxon>Vibrio</taxon>
    </lineage>
</organism>
<evidence type="ECO:0000256" key="1">
    <source>
        <dbReference type="SAM" id="MobiDB-lite"/>
    </source>
</evidence>
<dbReference type="InterPro" id="IPR046883">
    <property type="entry name" value="T6SS_FHA_C"/>
</dbReference>
<dbReference type="Pfam" id="PF20232">
    <property type="entry name" value="T6SS_FHA_C"/>
    <property type="match status" value="1"/>
</dbReference>
<evidence type="ECO:0000313" key="3">
    <source>
        <dbReference type="EMBL" id="EFP94852.1"/>
    </source>
</evidence>
<dbReference type="InterPro" id="IPR000253">
    <property type="entry name" value="FHA_dom"/>
</dbReference>
<dbReference type="Proteomes" id="UP000002943">
    <property type="component" value="Unassembled WGS sequence"/>
</dbReference>
<dbReference type="SUPFAM" id="SSF49879">
    <property type="entry name" value="SMAD/FHA domain"/>
    <property type="match status" value="1"/>
</dbReference>
<dbReference type="eggNOG" id="COG1716">
    <property type="taxonomic scope" value="Bacteria"/>
</dbReference>
<dbReference type="Pfam" id="PF00498">
    <property type="entry name" value="FHA"/>
    <property type="match status" value="1"/>
</dbReference>
<dbReference type="OrthoDB" id="273564at2"/>
<evidence type="ECO:0000313" key="4">
    <source>
        <dbReference type="Proteomes" id="UP000002943"/>
    </source>
</evidence>
<evidence type="ECO:0000259" key="2">
    <source>
        <dbReference type="PROSITE" id="PS50006"/>
    </source>
</evidence>
<keyword evidence="4" id="KW-1185">Reference proteome</keyword>
<dbReference type="AlphaFoldDB" id="E3BQ47"/>
<dbReference type="Gene3D" id="2.60.200.20">
    <property type="match status" value="1"/>
</dbReference>
<feature type="compositionally biased region" description="Polar residues" evidence="1">
    <location>
        <begin position="225"/>
        <end position="267"/>
    </location>
</feature>
<dbReference type="SMART" id="SM00240">
    <property type="entry name" value="FHA"/>
    <property type="match status" value="1"/>
</dbReference>
<name>E3BQ47_9VIBR</name>